<comment type="subcellular location">
    <subcellularLocation>
        <location evidence="1">Membrane</location>
        <topology evidence="1">Multi-pass membrane protein</topology>
    </subcellularLocation>
</comment>
<dbReference type="InterPro" id="IPR000620">
    <property type="entry name" value="EamA_dom"/>
</dbReference>
<evidence type="ECO:0000313" key="8">
    <source>
        <dbReference type="EMBL" id="SIT37995.1"/>
    </source>
</evidence>
<dbReference type="Proteomes" id="UP000195569">
    <property type="component" value="Unassembled WGS sequence"/>
</dbReference>
<name>A0A1N7RS97_9BURK</name>
<feature type="transmembrane region" description="Helical" evidence="6">
    <location>
        <begin position="94"/>
        <end position="110"/>
    </location>
</feature>
<dbReference type="EMBL" id="CYGY02000015">
    <property type="protein sequence ID" value="SIT37995.1"/>
    <property type="molecule type" value="Genomic_DNA"/>
</dbReference>
<evidence type="ECO:0000256" key="3">
    <source>
        <dbReference type="ARBA" id="ARBA00022692"/>
    </source>
</evidence>
<reference evidence="8" key="1">
    <citation type="submission" date="2016-12" db="EMBL/GenBank/DDBJ databases">
        <authorList>
            <person name="Moulin L."/>
        </authorList>
    </citation>
    <scope>NUCLEOTIDE SEQUENCE [LARGE SCALE GENOMIC DNA]</scope>
    <source>
        <strain evidence="8">STM 7183</strain>
    </source>
</reference>
<keyword evidence="5 6" id="KW-0472">Membrane</keyword>
<sequence length="152" mass="15888">MGSLSVGASFVYARRFLSHLDMSPVALSTWKIGFALLTIACVTPFHGMTRIADDARAAAGIVLGLELGLLGTGVAYMLYYFIVTLLGALADSSVTYIVPVVALIIGVLFAHEPMRALDLLAMACIPGGVYLLQSGCNPKKAAPAASAARRVT</sequence>
<dbReference type="SUPFAM" id="SSF103481">
    <property type="entry name" value="Multidrug resistance efflux transporter EmrE"/>
    <property type="match status" value="1"/>
</dbReference>
<feature type="transmembrane region" description="Helical" evidence="6">
    <location>
        <begin position="25"/>
        <end position="45"/>
    </location>
</feature>
<evidence type="ECO:0000313" key="9">
    <source>
        <dbReference type="Proteomes" id="UP000195569"/>
    </source>
</evidence>
<evidence type="ECO:0000256" key="6">
    <source>
        <dbReference type="SAM" id="Phobius"/>
    </source>
</evidence>
<organism evidence="8 9">
    <name type="scientific">Paraburkholderia piptadeniae</name>
    <dbReference type="NCBI Taxonomy" id="1701573"/>
    <lineage>
        <taxon>Bacteria</taxon>
        <taxon>Pseudomonadati</taxon>
        <taxon>Pseudomonadota</taxon>
        <taxon>Betaproteobacteria</taxon>
        <taxon>Burkholderiales</taxon>
        <taxon>Burkholderiaceae</taxon>
        <taxon>Paraburkholderia</taxon>
    </lineage>
</organism>
<evidence type="ECO:0000256" key="4">
    <source>
        <dbReference type="ARBA" id="ARBA00022989"/>
    </source>
</evidence>
<dbReference type="InterPro" id="IPR037185">
    <property type="entry name" value="EmrE-like"/>
</dbReference>
<keyword evidence="4 6" id="KW-1133">Transmembrane helix</keyword>
<dbReference type="PANTHER" id="PTHR32322">
    <property type="entry name" value="INNER MEMBRANE TRANSPORTER"/>
    <property type="match status" value="1"/>
</dbReference>
<protein>
    <submittedName>
        <fullName evidence="8">DMT(Drug/metabolite transporter) superfamily permease</fullName>
    </submittedName>
</protein>
<dbReference type="InterPro" id="IPR050638">
    <property type="entry name" value="AA-Vitamin_Transporters"/>
</dbReference>
<gene>
    <name evidence="8" type="ORF">BN2476_150043</name>
</gene>
<proteinExistence type="inferred from homology"/>
<feature type="transmembrane region" description="Helical" evidence="6">
    <location>
        <begin position="57"/>
        <end position="82"/>
    </location>
</feature>
<keyword evidence="3 6" id="KW-0812">Transmembrane</keyword>
<dbReference type="PANTHER" id="PTHR32322:SF2">
    <property type="entry name" value="EAMA DOMAIN-CONTAINING PROTEIN"/>
    <property type="match status" value="1"/>
</dbReference>
<comment type="similarity">
    <text evidence="2">Belongs to the EamA transporter family.</text>
</comment>
<dbReference type="GO" id="GO:0016020">
    <property type="term" value="C:membrane"/>
    <property type="evidence" value="ECO:0007669"/>
    <property type="project" value="UniProtKB-SubCell"/>
</dbReference>
<dbReference type="AlphaFoldDB" id="A0A1N7RS97"/>
<evidence type="ECO:0000256" key="5">
    <source>
        <dbReference type="ARBA" id="ARBA00023136"/>
    </source>
</evidence>
<comment type="caution">
    <text evidence="8">The sequence shown here is derived from an EMBL/GenBank/DDBJ whole genome shotgun (WGS) entry which is preliminary data.</text>
</comment>
<evidence type="ECO:0000259" key="7">
    <source>
        <dbReference type="Pfam" id="PF00892"/>
    </source>
</evidence>
<dbReference type="Pfam" id="PF00892">
    <property type="entry name" value="EamA"/>
    <property type="match status" value="1"/>
</dbReference>
<feature type="domain" description="EamA" evidence="7">
    <location>
        <begin position="2"/>
        <end position="132"/>
    </location>
</feature>
<accession>A0A1N7RS97</accession>
<evidence type="ECO:0000256" key="2">
    <source>
        <dbReference type="ARBA" id="ARBA00007362"/>
    </source>
</evidence>
<keyword evidence="9" id="KW-1185">Reference proteome</keyword>
<evidence type="ECO:0000256" key="1">
    <source>
        <dbReference type="ARBA" id="ARBA00004141"/>
    </source>
</evidence>